<accession>A0A2P2CB30</accession>
<reference evidence="2" key="1">
    <citation type="submission" date="2015-08" db="EMBL/GenBank/DDBJ databases">
        <authorList>
            <person name="Babu N.S."/>
            <person name="Beckwith C.J."/>
            <person name="Beseler K.G."/>
            <person name="Brison A."/>
            <person name="Carone J.V."/>
            <person name="Caskin T.P."/>
            <person name="Diamond M."/>
            <person name="Durham M.E."/>
            <person name="Foxe J.M."/>
            <person name="Go M."/>
            <person name="Henderson B.A."/>
            <person name="Jones I.B."/>
            <person name="McGettigan J.A."/>
            <person name="Micheletti S.J."/>
            <person name="Nasrallah M.E."/>
            <person name="Ortiz D."/>
            <person name="Piller C.R."/>
            <person name="Privatt S.R."/>
            <person name="Schneider S.L."/>
            <person name="Sharp S."/>
            <person name="Smith T.C."/>
            <person name="Stanton J.D."/>
            <person name="Ullery H.E."/>
            <person name="Wilson R.J."/>
            <person name="Serrano M.G."/>
            <person name="Buck G."/>
            <person name="Lee V."/>
            <person name="Wang Y."/>
            <person name="Carvalho R."/>
            <person name="Voegtly L."/>
            <person name="Shi R."/>
            <person name="Duckworth R."/>
            <person name="Johnson A."/>
            <person name="Loviza R."/>
            <person name="Walstead R."/>
            <person name="Shah Z."/>
            <person name="Kiflezghi M."/>
            <person name="Wade K."/>
            <person name="Ball S.L."/>
            <person name="Bradley K.W."/>
            <person name="Asai D.J."/>
            <person name="Bowman C.A."/>
            <person name="Russell D.A."/>
            <person name="Pope W.H."/>
            <person name="Jacobs-Sera D."/>
            <person name="Hendrix R.W."/>
            <person name="Hatfull G.F."/>
        </authorList>
    </citation>
    <scope>NUCLEOTIDE SEQUENCE</scope>
</reference>
<dbReference type="Gene3D" id="2.30.30.940">
    <property type="match status" value="1"/>
</dbReference>
<dbReference type="CDD" id="cd18809">
    <property type="entry name" value="SF1_C_RecD"/>
    <property type="match status" value="1"/>
</dbReference>
<feature type="domain" description="TrwC relaxase" evidence="1">
    <location>
        <begin position="10"/>
        <end position="368"/>
    </location>
</feature>
<dbReference type="AlphaFoldDB" id="A0A2P2CB30"/>
<dbReference type="Pfam" id="PF13604">
    <property type="entry name" value="AAA_30"/>
    <property type="match status" value="1"/>
</dbReference>
<dbReference type="Pfam" id="PF08751">
    <property type="entry name" value="TrwC"/>
    <property type="match status" value="1"/>
</dbReference>
<protein>
    <submittedName>
        <fullName evidence="2">TraA-like transfer protein</fullName>
    </submittedName>
</protein>
<name>A0A2P2CB30_9ZZZZ</name>
<dbReference type="InterPro" id="IPR027417">
    <property type="entry name" value="P-loop_NTPase"/>
</dbReference>
<dbReference type="Gene3D" id="3.40.50.300">
    <property type="entry name" value="P-loop containing nucleotide triphosphate hydrolases"/>
    <property type="match status" value="2"/>
</dbReference>
<dbReference type="SUPFAM" id="SSF52540">
    <property type="entry name" value="P-loop containing nucleoside triphosphate hydrolases"/>
    <property type="match status" value="2"/>
</dbReference>
<dbReference type="EMBL" id="CZKA01000043">
    <property type="protein sequence ID" value="CUR58092.1"/>
    <property type="molecule type" value="Genomic_DNA"/>
</dbReference>
<dbReference type="NCBIfam" id="NF041492">
    <property type="entry name" value="MobF"/>
    <property type="match status" value="1"/>
</dbReference>
<evidence type="ECO:0000313" key="2">
    <source>
        <dbReference type="EMBL" id="CUR58092.1"/>
    </source>
</evidence>
<dbReference type="SUPFAM" id="SSF55464">
    <property type="entry name" value="Origin of replication-binding domain, RBD-like"/>
    <property type="match status" value="1"/>
</dbReference>
<gene>
    <name evidence="2" type="ORF">NOCA2480097</name>
</gene>
<organism evidence="2">
    <name type="scientific">metagenome</name>
    <dbReference type="NCBI Taxonomy" id="256318"/>
    <lineage>
        <taxon>unclassified sequences</taxon>
        <taxon>metagenomes</taxon>
    </lineage>
</organism>
<evidence type="ECO:0000259" key="1">
    <source>
        <dbReference type="Pfam" id="PF08751"/>
    </source>
</evidence>
<dbReference type="InterPro" id="IPR014862">
    <property type="entry name" value="TrwC"/>
</dbReference>
<sequence length="1176" mass="128591">MTVSMRVMSAGEGYRYLLKGVATGDRDRKDPNPLVGYYTEDGNPPGRWLGSGLHALGGGEIKRWDEVTPQQLALLLGMGRDPVTGDRLGRAFPEYAKVSARTASRVADLSPDMTGEQREAVVAQIRAEEVAAGQQRAVAGFDFTFSVPKSVSVLWAVADVGTQALIVGAHHQALAEVLAFLEREVASTRRGVDAGDGAVAQADIVGIVATAYDHWDSRLGDPQLHTHVVISNKVKTVEDGRWRSLDGRPMHAAVVAISEHYNAVLADRITRTFGIEWEQRDRGKDRNPAWELAPVSEALIREFSSRSRAIDKEKDRLIEDYFAQHGRRPSSTTVILLRARATLSTRPEKQIRSLADLTAEWRGRAQEVLGSGEAEWARKVSARLPARPTLRADDIPLNVVAEVGVSVVGAVSEKRSTWRHWNLWAEASRQTMGWRFASVEDREAVVGMIVDEAKQESLTLTPPELAVSPEVFRRDDGTTVFRPRHSVVFTSEDLLAAEHRLLARSADLTAPVIGLDMVERVTGKEHILSSEQAETLARITVSGRQVDLLIGPAGAGKTTAMHALKGAWTKAHGKNSVVGLAPSAVAAQVLAEDLGIGCENTAKWLHEFDCGRAQFRMGQLVIIDEATLAGTLTLDRLTGLASEAGAKVLLVGDWAQLQSVDAGGAFTLLASARPDTPELTEVHRFTNEWEKTASLDLRFGRAEVIGTYVHHDRVREGTTDQMVDAAYRAWSADVRTALSTILVAEASETVTYLNKRARAERIIERDTEASTEVNLSDGTQASAGDLIITRSNDRRLRTLRGGWVRNGDRWRVSQVSKDGSMLVERFGVAFGGSVILPAAYVAEHVDLGYAVTAHRAQGITVDTSHVVVSGTTTRENLYVSMTRGRESNIAYVALDRPDEGHAPPEPDEVTARTVLFGVLQHSGAELSAHQMMESEQERWSSIAQIAAEYETIAAVAQRDRWIGLLETCGLTDEQVELVVTSDSFGPLTAELRRAESNHYDVDRLLARLVATRPLDDAEDIGAVLISRLHKAAQPKRGKRRTEPKLVAGLIPVAYGWMSPEMASALTERQTLIESRALALAQEAVDTNEPWLKRLGTPRSKGSARGRWLHEVRTVAAYRDRYQVDGRSALGVPRTEAQKLDAARARQAIRRARALVEEAAGEDGRSPVVESRGRAIG</sequence>
<proteinExistence type="predicted"/>